<evidence type="ECO:0000256" key="1">
    <source>
        <dbReference type="ARBA" id="ARBA00005964"/>
    </source>
</evidence>
<evidence type="ECO:0000256" key="3">
    <source>
        <dbReference type="RuleBase" id="RU361235"/>
    </source>
</evidence>
<dbReference type="Proteomes" id="UP001628179">
    <property type="component" value="Unassembled WGS sequence"/>
</dbReference>
<dbReference type="PANTHER" id="PTHR11559">
    <property type="entry name" value="CARBOXYLESTERASE"/>
    <property type="match status" value="1"/>
</dbReference>
<proteinExistence type="inferred from homology"/>
<evidence type="ECO:0000313" key="6">
    <source>
        <dbReference type="Proteomes" id="UP001628179"/>
    </source>
</evidence>
<feature type="domain" description="Carboxylesterase type B" evidence="4">
    <location>
        <begin position="30"/>
        <end position="368"/>
    </location>
</feature>
<evidence type="ECO:0000259" key="4">
    <source>
        <dbReference type="Pfam" id="PF00135"/>
    </source>
</evidence>
<feature type="domain" description="Carboxylesterase type B" evidence="4">
    <location>
        <begin position="374"/>
        <end position="496"/>
    </location>
</feature>
<name>A0ABQ0GPK3_9PEZI</name>
<protein>
    <recommendedName>
        <fullName evidence="3">Carboxylic ester hydrolase</fullName>
        <ecNumber evidence="3">3.1.1.-</ecNumber>
    </recommendedName>
</protein>
<dbReference type="GeneID" id="98180605"/>
<dbReference type="EC" id="3.1.1.-" evidence="3"/>
<comment type="caution">
    <text evidence="5">The sequence shown here is derived from an EMBL/GenBank/DDBJ whole genome shotgun (WGS) entry which is preliminary data.</text>
</comment>
<organism evidence="5 6">
    <name type="scientific">Madurella fahalii</name>
    <dbReference type="NCBI Taxonomy" id="1157608"/>
    <lineage>
        <taxon>Eukaryota</taxon>
        <taxon>Fungi</taxon>
        <taxon>Dikarya</taxon>
        <taxon>Ascomycota</taxon>
        <taxon>Pezizomycotina</taxon>
        <taxon>Sordariomycetes</taxon>
        <taxon>Sordariomycetidae</taxon>
        <taxon>Sordariales</taxon>
        <taxon>Sordariales incertae sedis</taxon>
        <taxon>Madurella</taxon>
    </lineage>
</organism>
<feature type="chain" id="PRO_5045005306" description="Carboxylic ester hydrolase" evidence="3">
    <location>
        <begin position="19"/>
        <end position="511"/>
    </location>
</feature>
<dbReference type="Pfam" id="PF00135">
    <property type="entry name" value="COesterase"/>
    <property type="match status" value="2"/>
</dbReference>
<dbReference type="InterPro" id="IPR050309">
    <property type="entry name" value="Type-B_Carboxylest/Lipase"/>
</dbReference>
<evidence type="ECO:0000313" key="5">
    <source>
        <dbReference type="EMBL" id="GAB1319653.1"/>
    </source>
</evidence>
<dbReference type="Gene3D" id="3.40.50.1820">
    <property type="entry name" value="alpha/beta hydrolase"/>
    <property type="match status" value="2"/>
</dbReference>
<dbReference type="InterPro" id="IPR019826">
    <property type="entry name" value="Carboxylesterase_B_AS"/>
</dbReference>
<feature type="signal peptide" evidence="3">
    <location>
        <begin position="1"/>
        <end position="18"/>
    </location>
</feature>
<keyword evidence="2 3" id="KW-0378">Hydrolase</keyword>
<keyword evidence="3" id="KW-0732">Signal</keyword>
<dbReference type="InterPro" id="IPR029058">
    <property type="entry name" value="AB_hydrolase_fold"/>
</dbReference>
<dbReference type="RefSeq" id="XP_070921383.1">
    <property type="nucleotide sequence ID" value="XM_071065282.1"/>
</dbReference>
<dbReference type="InterPro" id="IPR002018">
    <property type="entry name" value="CarbesteraseB"/>
</dbReference>
<sequence>MKPLAVVTVLAAIPFAAASVRRPGKWIVGQTVHTTSGPVDGHAASVASQVSEYLGIPYAQPPVGRLRFQPPVRYNGTQRISGDSFGPACMPSNTSAYDAEFPPSLVEEYGITDTGLRLLASITDPGIRVSEDCLTLNIWTKPQSGERKKAVMVYIHGGTFVSGSSAIRAYNGQFFADQEDVVLVTINYRVTIFGFPGNPLGAQNPGLLDQRMAIEWVRDNIASFGGDPSRITLFGESAGGASVDDYSYAWPHDPIVHGLIPMSGTARGIGAVRTREIASEFWFNASAASGCGDANTPAQEVYDCMVQLPAEDIIRTLTNTVDSPYPMPYSPTIDNEIVFASDANRSAARVPMMIGITDNETGLFRLFVDRGLTDEFWELENQRTFNCPAAARASASVRDGNPTWRYRWHGVFPNTIISTRPPSGAYHYSEVELLFGTTDQSTIPNTRQQDAIGRYMRGAWAAFAKDPVRGLLRYRGGWPRYVPDRKTLVRIGYENRTGPNLAMGTLYDSGC</sequence>
<gene>
    <name evidence="5" type="ORF">MFIFM68171_09863</name>
</gene>
<keyword evidence="6" id="KW-1185">Reference proteome</keyword>
<comment type="similarity">
    <text evidence="1 3">Belongs to the type-B carboxylesterase/lipase family.</text>
</comment>
<dbReference type="SUPFAM" id="SSF53474">
    <property type="entry name" value="alpha/beta-Hydrolases"/>
    <property type="match status" value="1"/>
</dbReference>
<dbReference type="PROSITE" id="PS00122">
    <property type="entry name" value="CARBOXYLESTERASE_B_1"/>
    <property type="match status" value="1"/>
</dbReference>
<evidence type="ECO:0000256" key="2">
    <source>
        <dbReference type="ARBA" id="ARBA00022801"/>
    </source>
</evidence>
<reference evidence="5 6" key="1">
    <citation type="submission" date="2024-09" db="EMBL/GenBank/DDBJ databases">
        <title>Itraconazole resistance in Madurella fahalii resulting from another homologue of gene encoding cytochrome P450 14-alpha sterol demethylase (CYP51).</title>
        <authorList>
            <person name="Yoshioka I."/>
            <person name="Fahal A.H."/>
            <person name="Kaneko S."/>
            <person name="Yaguchi T."/>
        </authorList>
    </citation>
    <scope>NUCLEOTIDE SEQUENCE [LARGE SCALE GENOMIC DNA]</scope>
    <source>
        <strain evidence="5 6">IFM 68171</strain>
    </source>
</reference>
<dbReference type="EMBL" id="BAAFSV010000005">
    <property type="protein sequence ID" value="GAB1319653.1"/>
    <property type="molecule type" value="Genomic_DNA"/>
</dbReference>
<accession>A0ABQ0GPK3</accession>